<keyword evidence="2" id="KW-0547">Nucleotide-binding</keyword>
<feature type="compositionally biased region" description="Pro residues" evidence="5">
    <location>
        <begin position="140"/>
        <end position="151"/>
    </location>
</feature>
<organism evidence="7 8">
    <name type="scientific">Rhizoctonia solani</name>
    <dbReference type="NCBI Taxonomy" id="456999"/>
    <lineage>
        <taxon>Eukaryota</taxon>
        <taxon>Fungi</taxon>
        <taxon>Dikarya</taxon>
        <taxon>Basidiomycota</taxon>
        <taxon>Agaricomycotina</taxon>
        <taxon>Agaricomycetes</taxon>
        <taxon>Cantharellales</taxon>
        <taxon>Ceratobasidiaceae</taxon>
        <taxon>Rhizoctonia</taxon>
    </lineage>
</organism>
<keyword evidence="4" id="KW-0067">ATP-binding</keyword>
<feature type="region of interest" description="Disordered" evidence="5">
    <location>
        <begin position="809"/>
        <end position="843"/>
    </location>
</feature>
<accession>A0A8H7LKW3</accession>
<evidence type="ECO:0000256" key="4">
    <source>
        <dbReference type="ARBA" id="ARBA00022840"/>
    </source>
</evidence>
<dbReference type="EMBL" id="JACYCC010000128">
    <property type="protein sequence ID" value="KAF8675039.1"/>
    <property type="molecule type" value="Genomic_DNA"/>
</dbReference>
<dbReference type="InterPro" id="IPR001245">
    <property type="entry name" value="Ser-Thr/Tyr_kinase_cat_dom"/>
</dbReference>
<dbReference type="Pfam" id="PF14622">
    <property type="entry name" value="Ribonucleas_3_3"/>
    <property type="match status" value="1"/>
</dbReference>
<feature type="region of interest" description="Disordered" evidence="5">
    <location>
        <begin position="138"/>
        <end position="161"/>
    </location>
</feature>
<feature type="domain" description="Protein kinase" evidence="6">
    <location>
        <begin position="874"/>
        <end position="1098"/>
    </location>
</feature>
<dbReference type="AlphaFoldDB" id="A0A8H7LKW3"/>
<keyword evidence="1" id="KW-0808">Transferase</keyword>
<dbReference type="InterPro" id="IPR051681">
    <property type="entry name" value="Ser/Thr_Kinases-Pseudokinases"/>
</dbReference>
<reference evidence="7" key="1">
    <citation type="submission" date="2020-09" db="EMBL/GenBank/DDBJ databases">
        <title>Comparative genome analyses of four rice-infecting Rhizoctonia solani isolates reveal extensive enrichment of homogalacturonan modification genes.</title>
        <authorList>
            <person name="Lee D.-Y."/>
            <person name="Jeon J."/>
            <person name="Kim K.-T."/>
            <person name="Cheong K."/>
            <person name="Song H."/>
            <person name="Choi G."/>
            <person name="Ko J."/>
            <person name="Opiyo S.O."/>
            <person name="Zuo S."/>
            <person name="Madhav S."/>
            <person name="Lee Y.-H."/>
            <person name="Wang G.-L."/>
        </authorList>
    </citation>
    <scope>NUCLEOTIDE SEQUENCE</scope>
    <source>
        <strain evidence="7">AG1-IA YN-7</strain>
    </source>
</reference>
<dbReference type="GO" id="GO:0004674">
    <property type="term" value="F:protein serine/threonine kinase activity"/>
    <property type="evidence" value="ECO:0007669"/>
    <property type="project" value="TreeGrafter"/>
</dbReference>
<gene>
    <name evidence="7" type="ORF">RHS04_07017</name>
</gene>
<name>A0A8H7LKW3_9AGAM</name>
<dbReference type="InterPro" id="IPR000999">
    <property type="entry name" value="RNase_III_dom"/>
</dbReference>
<dbReference type="GO" id="GO:0006396">
    <property type="term" value="P:RNA processing"/>
    <property type="evidence" value="ECO:0007669"/>
    <property type="project" value="InterPro"/>
</dbReference>
<feature type="compositionally biased region" description="Polar residues" evidence="5">
    <location>
        <begin position="822"/>
        <end position="831"/>
    </location>
</feature>
<proteinExistence type="predicted"/>
<feature type="region of interest" description="Disordered" evidence="5">
    <location>
        <begin position="741"/>
        <end position="776"/>
    </location>
</feature>
<evidence type="ECO:0000313" key="7">
    <source>
        <dbReference type="EMBL" id="KAF8675039.1"/>
    </source>
</evidence>
<dbReference type="Pfam" id="PF07714">
    <property type="entry name" value="PK_Tyr_Ser-Thr"/>
    <property type="match status" value="1"/>
</dbReference>
<evidence type="ECO:0000256" key="2">
    <source>
        <dbReference type="ARBA" id="ARBA00022741"/>
    </source>
</evidence>
<dbReference type="InterPro" id="IPR011009">
    <property type="entry name" value="Kinase-like_dom_sf"/>
</dbReference>
<sequence length="1098" mass="120670">MVARQCSVGVRTFVLNGGISRGISTGSSWSVVVKGLCTRSWSLAAASGHPSQTRAGHWQARKSDYETRPPILPCSDSDVVGFFRTLLPPLEFPENVAVKMITHNSWRDGAEHNNRQAFMGRRVLNTYLMTFFHAHTTLTPTPPLTQPPSDPPADLKISQLPSPNDTLEQDFNNLSELVLHTRTLGEHVGTAWQLERVMRWVPNFDHHTDPSGIRKEEGGSSGFFKIRGTTVEAVVGGVFYQFGGVAAHRLFHTRVLPHLIFLLPTEYRKPAEAAYKRLGGPSAPILLSSQLSHLQLQNPGTCVRSTTATSFRVLLVHPGPWNIVARSGSPVILIELILSLNHYVDQGLGPAQTQDPGSSGMDPGIYVPSVESLRPGNALNNAHDLTSTTKVVGFKAFAYGSSSDVWRGVNWSRGDARDVAVKVIRASKRSELGVEEIRKWVSKEINTWGAVTHPICQVADGLDYLHSHNPRIAHGQIKACNILIKHDGTALIAGFGLSRFVTDISTGSRRLSNTIRDRWTAPELLDDVSDHIIGLTTTASDVWAFGFLCIEILLGTIPWDSNKGNATVMTLKERASPPLPDSIKSTPVGHIIRHCWIYEPSQRPSMAQLVHAISENDLEYLHTPVCVLLSADALSDSSHKATTVPNLYAVPDSDVVHSLQTYPSSPASVSREEPLLLETTFPAAGPHRSSRSIRKARQINQLRWPHGPKDLYTSSPAPWSGMEGINDRNVTAWPHRVSTRPFLSPKGVRQNSVPFQRTGVGHPRIPVESSKSDISDNAPAHSAFELELLAETFEKRSTQWGNALISAAREQTPGSPLEKSHISSPSNNYESSADFPSDPQTPASVSKQMTIREVISHLVAHGCQDLTKEIDNNAFTEHPVSHGGFSDIYRGRLLDNAHVAIKVLRISATGITEDLKHFKHAARELHTWSKCAHPNVLSLLGLAEFRGRIGMISPWMTQGSLPRYLERTPDANRYNLCVQLCDGLSFMHQIGIIHGDLKGASELITGSGSQSQASDVYALGMEVFSGTLPYDGKLEHTIMYLVIVKREPPERPASIPTGRRDGDELWDLLLRCWAFEATARPTASEVTGAMRTIAMNEF</sequence>
<dbReference type="PANTHER" id="PTHR44329">
    <property type="entry name" value="SERINE/THREONINE-PROTEIN KINASE TNNI3K-RELATED"/>
    <property type="match status" value="1"/>
</dbReference>
<dbReference type="Proteomes" id="UP000650582">
    <property type="component" value="Unassembled WGS sequence"/>
</dbReference>
<dbReference type="Gene3D" id="1.10.1520.10">
    <property type="entry name" value="Ribonuclease III domain"/>
    <property type="match status" value="1"/>
</dbReference>
<dbReference type="InterPro" id="IPR036389">
    <property type="entry name" value="RNase_III_sf"/>
</dbReference>
<protein>
    <submittedName>
        <fullName evidence="7">Ribonuclease-III-like</fullName>
    </submittedName>
</protein>
<evidence type="ECO:0000259" key="6">
    <source>
        <dbReference type="PROSITE" id="PS50011"/>
    </source>
</evidence>
<dbReference type="GO" id="GO:0005524">
    <property type="term" value="F:ATP binding"/>
    <property type="evidence" value="ECO:0007669"/>
    <property type="project" value="InterPro"/>
</dbReference>
<evidence type="ECO:0000256" key="1">
    <source>
        <dbReference type="ARBA" id="ARBA00022679"/>
    </source>
</evidence>
<evidence type="ECO:0000256" key="3">
    <source>
        <dbReference type="ARBA" id="ARBA00022777"/>
    </source>
</evidence>
<dbReference type="PROSITE" id="PS50011">
    <property type="entry name" value="PROTEIN_KINASE_DOM"/>
    <property type="match status" value="2"/>
</dbReference>
<dbReference type="Gene3D" id="1.10.510.10">
    <property type="entry name" value="Transferase(Phosphotransferase) domain 1"/>
    <property type="match status" value="3"/>
</dbReference>
<feature type="domain" description="Protein kinase" evidence="6">
    <location>
        <begin position="310"/>
        <end position="621"/>
    </location>
</feature>
<comment type="caution">
    <text evidence="7">The sequence shown here is derived from an EMBL/GenBank/DDBJ whole genome shotgun (WGS) entry which is preliminary data.</text>
</comment>
<dbReference type="Pfam" id="PF00069">
    <property type="entry name" value="Pkinase"/>
    <property type="match status" value="1"/>
</dbReference>
<dbReference type="GO" id="GO:0004525">
    <property type="term" value="F:ribonuclease III activity"/>
    <property type="evidence" value="ECO:0007669"/>
    <property type="project" value="InterPro"/>
</dbReference>
<dbReference type="InterPro" id="IPR000719">
    <property type="entry name" value="Prot_kinase_dom"/>
</dbReference>
<evidence type="ECO:0000313" key="8">
    <source>
        <dbReference type="Proteomes" id="UP000650582"/>
    </source>
</evidence>
<dbReference type="SUPFAM" id="SSF56112">
    <property type="entry name" value="Protein kinase-like (PK-like)"/>
    <property type="match status" value="2"/>
</dbReference>
<evidence type="ECO:0000256" key="5">
    <source>
        <dbReference type="SAM" id="MobiDB-lite"/>
    </source>
</evidence>
<dbReference type="PANTHER" id="PTHR44329:SF288">
    <property type="entry name" value="MITOGEN-ACTIVATED PROTEIN KINASE KINASE KINASE 20"/>
    <property type="match status" value="1"/>
</dbReference>
<keyword evidence="3" id="KW-0418">Kinase</keyword>